<dbReference type="SMART" id="SM00612">
    <property type="entry name" value="Kelch"/>
    <property type="match status" value="1"/>
</dbReference>
<name>A0A819BBU8_9BILA</name>
<gene>
    <name evidence="3" type="ORF">OXD698_LOCUS18108</name>
</gene>
<dbReference type="AlphaFoldDB" id="A0A819BBU8"/>
<dbReference type="InterPro" id="IPR006652">
    <property type="entry name" value="Kelch_1"/>
</dbReference>
<dbReference type="SUPFAM" id="SSF117281">
    <property type="entry name" value="Kelch motif"/>
    <property type="match status" value="1"/>
</dbReference>
<reference evidence="3" key="1">
    <citation type="submission" date="2021-02" db="EMBL/GenBank/DDBJ databases">
        <authorList>
            <person name="Nowell W R."/>
        </authorList>
    </citation>
    <scope>NUCLEOTIDE SEQUENCE</scope>
</reference>
<evidence type="ECO:0000313" key="4">
    <source>
        <dbReference type="Proteomes" id="UP000663844"/>
    </source>
</evidence>
<dbReference type="EMBL" id="CAJOAZ010001320">
    <property type="protein sequence ID" value="CAF3798510.1"/>
    <property type="molecule type" value="Genomic_DNA"/>
</dbReference>
<dbReference type="Proteomes" id="UP000663844">
    <property type="component" value="Unassembled WGS sequence"/>
</dbReference>
<keyword evidence="1" id="KW-0880">Kelch repeat</keyword>
<proteinExistence type="predicted"/>
<sequence>MSTARYFHTASTLANGFVLVAGGASSSSVYLNSAALYNPSTGTWTTTANMSSARYSYTASALTNGSLLVAGGYNSACLNIENLTFIYDETEDYSSFYFPNVISLKIQQKKKRKYLQSLKSIVNPSTIKHMDISLYQKGSLSEELIEILRESSQLSSMAIDPNDLKLLFNDKELCLYMNKII</sequence>
<keyword evidence="2" id="KW-0677">Repeat</keyword>
<evidence type="ECO:0000256" key="2">
    <source>
        <dbReference type="ARBA" id="ARBA00022737"/>
    </source>
</evidence>
<dbReference type="PANTHER" id="PTHR46344">
    <property type="entry name" value="OS02G0202900 PROTEIN"/>
    <property type="match status" value="1"/>
</dbReference>
<comment type="caution">
    <text evidence="3">The sequence shown here is derived from an EMBL/GenBank/DDBJ whole genome shotgun (WGS) entry which is preliminary data.</text>
</comment>
<evidence type="ECO:0000313" key="3">
    <source>
        <dbReference type="EMBL" id="CAF3798510.1"/>
    </source>
</evidence>
<dbReference type="PANTHER" id="PTHR46344:SF27">
    <property type="entry name" value="KELCH REPEAT SUPERFAMILY PROTEIN"/>
    <property type="match status" value="1"/>
</dbReference>
<dbReference type="Gene3D" id="2.120.10.80">
    <property type="entry name" value="Kelch-type beta propeller"/>
    <property type="match status" value="1"/>
</dbReference>
<dbReference type="InterPro" id="IPR015915">
    <property type="entry name" value="Kelch-typ_b-propeller"/>
</dbReference>
<organism evidence="3 4">
    <name type="scientific">Adineta steineri</name>
    <dbReference type="NCBI Taxonomy" id="433720"/>
    <lineage>
        <taxon>Eukaryota</taxon>
        <taxon>Metazoa</taxon>
        <taxon>Spiralia</taxon>
        <taxon>Gnathifera</taxon>
        <taxon>Rotifera</taxon>
        <taxon>Eurotatoria</taxon>
        <taxon>Bdelloidea</taxon>
        <taxon>Adinetida</taxon>
        <taxon>Adinetidae</taxon>
        <taxon>Adineta</taxon>
    </lineage>
</organism>
<dbReference type="Pfam" id="PF01344">
    <property type="entry name" value="Kelch_1"/>
    <property type="match status" value="1"/>
</dbReference>
<protein>
    <submittedName>
        <fullName evidence="3">Uncharacterized protein</fullName>
    </submittedName>
</protein>
<accession>A0A819BBU8</accession>
<evidence type="ECO:0000256" key="1">
    <source>
        <dbReference type="ARBA" id="ARBA00022441"/>
    </source>
</evidence>